<dbReference type="PANTHER" id="PTHR43384">
    <property type="entry name" value="SEPTUM SITE-DETERMINING PROTEIN MIND HOMOLOG, CHLOROPLASTIC-RELATED"/>
    <property type="match status" value="1"/>
</dbReference>
<organism evidence="3 4">
    <name type="scientific">Maledivibacter halophilus</name>
    <dbReference type="NCBI Taxonomy" id="36842"/>
    <lineage>
        <taxon>Bacteria</taxon>
        <taxon>Bacillati</taxon>
        <taxon>Bacillota</taxon>
        <taxon>Clostridia</taxon>
        <taxon>Peptostreptococcales</taxon>
        <taxon>Caminicellaceae</taxon>
        <taxon>Maledivibacter</taxon>
    </lineage>
</organism>
<dbReference type="InterPro" id="IPR050625">
    <property type="entry name" value="ParA/MinD_ATPase"/>
</dbReference>
<dbReference type="GO" id="GO:0005524">
    <property type="term" value="F:ATP binding"/>
    <property type="evidence" value="ECO:0007669"/>
    <property type="project" value="UniProtKB-KW"/>
</dbReference>
<dbReference type="GO" id="GO:0016887">
    <property type="term" value="F:ATP hydrolysis activity"/>
    <property type="evidence" value="ECO:0007669"/>
    <property type="project" value="TreeGrafter"/>
</dbReference>
<dbReference type="RefSeq" id="WP_079495000.1">
    <property type="nucleotide sequence ID" value="NZ_FUZT01000015.1"/>
</dbReference>
<dbReference type="PANTHER" id="PTHR43384:SF6">
    <property type="entry name" value="SEPTUM SITE-DETERMINING PROTEIN MIND HOMOLOG, CHLOROPLASTIC"/>
    <property type="match status" value="1"/>
</dbReference>
<dbReference type="InterPro" id="IPR027417">
    <property type="entry name" value="P-loop_NTPase"/>
</dbReference>
<dbReference type="EMBL" id="FUZT01000015">
    <property type="protein sequence ID" value="SKC86884.1"/>
    <property type="molecule type" value="Genomic_DNA"/>
</dbReference>
<dbReference type="Gene3D" id="3.40.50.300">
    <property type="entry name" value="P-loop containing nucleotide triphosphate hydrolases"/>
    <property type="match status" value="1"/>
</dbReference>
<dbReference type="GO" id="GO:0005829">
    <property type="term" value="C:cytosol"/>
    <property type="evidence" value="ECO:0007669"/>
    <property type="project" value="TreeGrafter"/>
</dbReference>
<dbReference type="SUPFAM" id="SSF52540">
    <property type="entry name" value="P-loop containing nucleoside triphosphate hydrolases"/>
    <property type="match status" value="1"/>
</dbReference>
<evidence type="ECO:0000313" key="4">
    <source>
        <dbReference type="Proteomes" id="UP000190285"/>
    </source>
</evidence>
<proteinExistence type="predicted"/>
<dbReference type="AlphaFoldDB" id="A0A1T5MG17"/>
<dbReference type="Proteomes" id="UP000190285">
    <property type="component" value="Unassembled WGS sequence"/>
</dbReference>
<evidence type="ECO:0000256" key="2">
    <source>
        <dbReference type="ARBA" id="ARBA00022840"/>
    </source>
</evidence>
<name>A0A1T5MG17_9FIRM</name>
<keyword evidence="4" id="KW-1185">Reference proteome</keyword>
<dbReference type="Gene3D" id="3.40.50.2300">
    <property type="match status" value="1"/>
</dbReference>
<dbReference type="GO" id="GO:0051782">
    <property type="term" value="P:negative regulation of cell division"/>
    <property type="evidence" value="ECO:0007669"/>
    <property type="project" value="TreeGrafter"/>
</dbReference>
<reference evidence="3 4" key="1">
    <citation type="submission" date="2017-02" db="EMBL/GenBank/DDBJ databases">
        <authorList>
            <person name="Peterson S.W."/>
        </authorList>
    </citation>
    <scope>NUCLEOTIDE SEQUENCE [LARGE SCALE GENOMIC DNA]</scope>
    <source>
        <strain evidence="3 4">M1</strain>
    </source>
</reference>
<dbReference type="STRING" id="36842.SAMN02194393_04589"/>
<gene>
    <name evidence="3" type="ORF">SAMN02194393_04589</name>
</gene>
<accession>A0A1T5MG17</accession>
<evidence type="ECO:0000313" key="3">
    <source>
        <dbReference type="EMBL" id="SKC86884.1"/>
    </source>
</evidence>
<dbReference type="GO" id="GO:0009898">
    <property type="term" value="C:cytoplasmic side of plasma membrane"/>
    <property type="evidence" value="ECO:0007669"/>
    <property type="project" value="TreeGrafter"/>
</dbReference>
<evidence type="ECO:0000256" key="1">
    <source>
        <dbReference type="ARBA" id="ARBA00022741"/>
    </source>
</evidence>
<protein>
    <submittedName>
        <fullName evidence="3">AAA domain-containing protein</fullName>
    </submittedName>
</protein>
<keyword evidence="1" id="KW-0547">Nucleotide-binding</keyword>
<dbReference type="OrthoDB" id="95305at31979"/>
<keyword evidence="2" id="KW-0067">ATP-binding</keyword>
<sequence>MSNLHLVFEKSDEGIVNYLRDNYNVIKWDVSLIEAIKSIKEDVCPEIMIISEYATKNLLTEVQQLRDIITEGTRIVLLLSGRRSEDNELLNKLDKIDIDYYTTDSFKAKEINKWISSAKDKLPSSVWIASDTHEEALGIRSEVPKLIHRSYKITKVIKNQEKLFEFLEKKHPDLIIIGYIQGDLEIKDLIEEINKICDKKTRIVLTYEDKDKEKEKEFKKLGAEIHYIVKKKKEKEANEKKDFTEKNHIKPKDEKSRFKLNKINILTRTKKEKEEKKDSNKEKSEKVIYTAALPMDYRKIIGVFSPYSVGKTTISASLALATSNSNIKTLLVDLDLYKKDLYYHFVIEDGVDSFKFKKLVIDVNESRDIDLNDYVIKINRNLDILTAHRDINIDIDKGIIRSLIRKSKDYNIVIFDIGANLSIDLKNYILEECDEKLLITDKNLTSLNGIPYKLKNINRDNLAGVNLVINKNIKLRVFDDNETLEYFKNISFGNTDKFDINFSSVYKVKYAAKTILEGLLKRRAAFGCGDEEFDKDIMDIALSIYPVKEIKESKETGITEKIKNLIKAH</sequence>